<dbReference type="AlphaFoldDB" id="A0A0S3RD63"/>
<dbReference type="Proteomes" id="UP000291084">
    <property type="component" value="Chromosome 2"/>
</dbReference>
<reference evidence="2 3" key="1">
    <citation type="journal article" date="2015" name="Sci. Rep.">
        <title>The power of single molecule real-time sequencing technology in the de novo assembly of a eukaryotic genome.</title>
        <authorList>
            <person name="Sakai H."/>
            <person name="Naito K."/>
            <person name="Ogiso-Tanaka E."/>
            <person name="Takahashi Y."/>
            <person name="Iseki K."/>
            <person name="Muto C."/>
            <person name="Satou K."/>
            <person name="Teruya K."/>
            <person name="Shiroma A."/>
            <person name="Shimoji M."/>
            <person name="Hirano T."/>
            <person name="Itoh T."/>
            <person name="Kaga A."/>
            <person name="Tomooka N."/>
        </authorList>
    </citation>
    <scope>NUCLEOTIDE SEQUENCE [LARGE SCALE GENOMIC DNA]</scope>
    <source>
        <strain evidence="3">cv. Shumari</strain>
    </source>
</reference>
<feature type="compositionally biased region" description="Basic residues" evidence="1">
    <location>
        <begin position="96"/>
        <end position="120"/>
    </location>
</feature>
<organism evidence="2 3">
    <name type="scientific">Vigna angularis var. angularis</name>
    <dbReference type="NCBI Taxonomy" id="157739"/>
    <lineage>
        <taxon>Eukaryota</taxon>
        <taxon>Viridiplantae</taxon>
        <taxon>Streptophyta</taxon>
        <taxon>Embryophyta</taxon>
        <taxon>Tracheophyta</taxon>
        <taxon>Spermatophyta</taxon>
        <taxon>Magnoliopsida</taxon>
        <taxon>eudicotyledons</taxon>
        <taxon>Gunneridae</taxon>
        <taxon>Pentapetalae</taxon>
        <taxon>rosids</taxon>
        <taxon>fabids</taxon>
        <taxon>Fabales</taxon>
        <taxon>Fabaceae</taxon>
        <taxon>Papilionoideae</taxon>
        <taxon>50 kb inversion clade</taxon>
        <taxon>NPAAA clade</taxon>
        <taxon>indigoferoid/millettioid clade</taxon>
        <taxon>Phaseoleae</taxon>
        <taxon>Vigna</taxon>
    </lineage>
</organism>
<protein>
    <submittedName>
        <fullName evidence="2">Uncharacterized protein</fullName>
    </submittedName>
</protein>
<name>A0A0S3RD63_PHAAN</name>
<sequence length="272" mass="31944">MNVVLVGHVDDLPFSFTFPPYIFSTIPSIFLNSFTFFTPPTFSPHSQVFFNSTMNNITNNAYREEKSFCYFHPRQVLLGVCPLCLNERLLLLAAKQGHHHRHRHRHRHHHHRSSSSKSSHRLQTSTDTKPPSSIHKIFAFGSLFTRHESHHWKSHNHDYDNDYDDVSPSPEESFISIKFEENGVASWEKSRVSKKVSLEKCNRKVSWKNENREKSVIEHGKSREAFRWRKRIGHMFQLIRWKKSGGVCHVEGVKVRKGGWMRTLTKRKTTIE</sequence>
<evidence type="ECO:0000256" key="1">
    <source>
        <dbReference type="SAM" id="MobiDB-lite"/>
    </source>
</evidence>
<accession>A0A0S3RD63</accession>
<feature type="region of interest" description="Disordered" evidence="1">
    <location>
        <begin position="96"/>
        <end position="133"/>
    </location>
</feature>
<dbReference type="EMBL" id="AP015035">
    <property type="protein sequence ID" value="BAT78635.1"/>
    <property type="molecule type" value="Genomic_DNA"/>
</dbReference>
<proteinExistence type="predicted"/>
<evidence type="ECO:0000313" key="2">
    <source>
        <dbReference type="EMBL" id="BAT78635.1"/>
    </source>
</evidence>
<dbReference type="OrthoDB" id="1924480at2759"/>
<gene>
    <name evidence="2" type="primary">Vigan.02G134300</name>
    <name evidence="2" type="ORF">VIGAN_02134300</name>
</gene>
<dbReference type="PANTHER" id="PTHR35995">
    <property type="entry name" value="OS04G0690500 PROTEIN"/>
    <property type="match status" value="1"/>
</dbReference>
<evidence type="ECO:0000313" key="3">
    <source>
        <dbReference type="Proteomes" id="UP000291084"/>
    </source>
</evidence>
<keyword evidence="3" id="KW-1185">Reference proteome</keyword>
<dbReference type="PANTHER" id="PTHR35995:SF1">
    <property type="entry name" value="OS04G0690500 PROTEIN"/>
    <property type="match status" value="1"/>
</dbReference>
<feature type="compositionally biased region" description="Polar residues" evidence="1">
    <location>
        <begin position="122"/>
        <end position="131"/>
    </location>
</feature>